<evidence type="ECO:0000313" key="4">
    <source>
        <dbReference type="Proteomes" id="UP001442494"/>
    </source>
</evidence>
<gene>
    <name evidence="3" type="ORF">NDI37_11945</name>
</gene>
<evidence type="ECO:0000256" key="2">
    <source>
        <dbReference type="SAM" id="Phobius"/>
    </source>
</evidence>
<feature type="transmembrane region" description="Helical" evidence="2">
    <location>
        <begin position="12"/>
        <end position="30"/>
    </location>
</feature>
<feature type="region of interest" description="Disordered" evidence="1">
    <location>
        <begin position="92"/>
        <end position="136"/>
    </location>
</feature>
<keyword evidence="4" id="KW-1185">Reference proteome</keyword>
<evidence type="ECO:0008006" key="5">
    <source>
        <dbReference type="Google" id="ProtNLM"/>
    </source>
</evidence>
<feature type="compositionally biased region" description="Polar residues" evidence="1">
    <location>
        <begin position="35"/>
        <end position="67"/>
    </location>
</feature>
<name>A0ABV0JP62_9CYAN</name>
<organism evidence="3 4">
    <name type="scientific">Funiculus sociatus GB2-A5</name>
    <dbReference type="NCBI Taxonomy" id="2933946"/>
    <lineage>
        <taxon>Bacteria</taxon>
        <taxon>Bacillati</taxon>
        <taxon>Cyanobacteriota</taxon>
        <taxon>Cyanophyceae</taxon>
        <taxon>Coleofasciculales</taxon>
        <taxon>Coleofasciculaceae</taxon>
        <taxon>Funiculus</taxon>
    </lineage>
</organism>
<sequence>MIRQNQPIKKTIGLMGAICGSLIIGLPALAQMNPTPGNINQAPDSNDRMMQNTGDRDTINQSVQPTGRVSPLNPCPSVFYEPQHVQRGIRPPEGCPDVLPGTQPVQQPVSPSSNAIPESGGQETTPAPEQLQSPASRVIPMNGMVSVKLVNQTGDPITYQVIGDTTQRQLQGRSDATLEGLKTPVNITFQRPNGALLRVVPQASSEPGVLEVNLQETTDLSVDKNAMTIQESGSVFLN</sequence>
<comment type="caution">
    <text evidence="3">The sequence shown here is derived from an EMBL/GenBank/DDBJ whole genome shotgun (WGS) entry which is preliminary data.</text>
</comment>
<accession>A0ABV0JP62</accession>
<reference evidence="3 4" key="1">
    <citation type="submission" date="2022-04" db="EMBL/GenBank/DDBJ databases">
        <title>Positive selection, recombination, and allopatry shape intraspecific diversity of widespread and dominant cyanobacteria.</title>
        <authorList>
            <person name="Wei J."/>
            <person name="Shu W."/>
            <person name="Hu C."/>
        </authorList>
    </citation>
    <scope>NUCLEOTIDE SEQUENCE [LARGE SCALE GENOMIC DNA]</scope>
    <source>
        <strain evidence="3 4">GB2-A5</strain>
    </source>
</reference>
<evidence type="ECO:0000313" key="3">
    <source>
        <dbReference type="EMBL" id="MEP0865178.1"/>
    </source>
</evidence>
<feature type="region of interest" description="Disordered" evidence="1">
    <location>
        <begin position="35"/>
        <end position="73"/>
    </location>
</feature>
<dbReference type="RefSeq" id="WP_190419176.1">
    <property type="nucleotide sequence ID" value="NZ_JAMPKK010000022.1"/>
</dbReference>
<keyword evidence="2" id="KW-0472">Membrane</keyword>
<keyword evidence="2" id="KW-0812">Transmembrane</keyword>
<feature type="compositionally biased region" description="Polar residues" evidence="1">
    <location>
        <begin position="103"/>
        <end position="135"/>
    </location>
</feature>
<dbReference type="Proteomes" id="UP001442494">
    <property type="component" value="Unassembled WGS sequence"/>
</dbReference>
<proteinExistence type="predicted"/>
<dbReference type="EMBL" id="JAMPKK010000022">
    <property type="protein sequence ID" value="MEP0865178.1"/>
    <property type="molecule type" value="Genomic_DNA"/>
</dbReference>
<keyword evidence="2" id="KW-1133">Transmembrane helix</keyword>
<protein>
    <recommendedName>
        <fullName evidence="5">AMIN domain-containing protein</fullName>
    </recommendedName>
</protein>
<evidence type="ECO:0000256" key="1">
    <source>
        <dbReference type="SAM" id="MobiDB-lite"/>
    </source>
</evidence>